<dbReference type="EMBL" id="JAIWYP010000004">
    <property type="protein sequence ID" value="KAH3830329.1"/>
    <property type="molecule type" value="Genomic_DNA"/>
</dbReference>
<protein>
    <submittedName>
        <fullName evidence="1">Uncharacterized protein</fullName>
    </submittedName>
</protein>
<dbReference type="Proteomes" id="UP000828390">
    <property type="component" value="Unassembled WGS sequence"/>
</dbReference>
<comment type="caution">
    <text evidence="1">The sequence shown here is derived from an EMBL/GenBank/DDBJ whole genome shotgun (WGS) entry which is preliminary data.</text>
</comment>
<organism evidence="1 2">
    <name type="scientific">Dreissena polymorpha</name>
    <name type="common">Zebra mussel</name>
    <name type="synonym">Mytilus polymorpha</name>
    <dbReference type="NCBI Taxonomy" id="45954"/>
    <lineage>
        <taxon>Eukaryota</taxon>
        <taxon>Metazoa</taxon>
        <taxon>Spiralia</taxon>
        <taxon>Lophotrochozoa</taxon>
        <taxon>Mollusca</taxon>
        <taxon>Bivalvia</taxon>
        <taxon>Autobranchia</taxon>
        <taxon>Heteroconchia</taxon>
        <taxon>Euheterodonta</taxon>
        <taxon>Imparidentia</taxon>
        <taxon>Neoheterodontei</taxon>
        <taxon>Myida</taxon>
        <taxon>Dreissenoidea</taxon>
        <taxon>Dreissenidae</taxon>
        <taxon>Dreissena</taxon>
    </lineage>
</organism>
<dbReference type="AlphaFoldDB" id="A0A9D4K0X7"/>
<gene>
    <name evidence="1" type="ORF">DPMN_103570</name>
</gene>
<keyword evidence="2" id="KW-1185">Reference proteome</keyword>
<reference evidence="1" key="1">
    <citation type="journal article" date="2019" name="bioRxiv">
        <title>The Genome of the Zebra Mussel, Dreissena polymorpha: A Resource for Invasive Species Research.</title>
        <authorList>
            <person name="McCartney M.A."/>
            <person name="Auch B."/>
            <person name="Kono T."/>
            <person name="Mallez S."/>
            <person name="Zhang Y."/>
            <person name="Obille A."/>
            <person name="Becker A."/>
            <person name="Abrahante J.E."/>
            <person name="Garbe J."/>
            <person name="Badalamenti J.P."/>
            <person name="Herman A."/>
            <person name="Mangelson H."/>
            <person name="Liachko I."/>
            <person name="Sullivan S."/>
            <person name="Sone E.D."/>
            <person name="Koren S."/>
            <person name="Silverstein K.A.T."/>
            <person name="Beckman K.B."/>
            <person name="Gohl D.M."/>
        </authorList>
    </citation>
    <scope>NUCLEOTIDE SEQUENCE</scope>
    <source>
        <strain evidence="1">Duluth1</strain>
        <tissue evidence="1">Whole animal</tissue>
    </source>
</reference>
<proteinExistence type="predicted"/>
<accession>A0A9D4K0X7</accession>
<evidence type="ECO:0000313" key="2">
    <source>
        <dbReference type="Proteomes" id="UP000828390"/>
    </source>
</evidence>
<sequence length="55" mass="6244">MPHSLSLINSILAESKGYMDRQSNRGIFSNKKLFLVWMNENNNLYMQPGGNLATV</sequence>
<evidence type="ECO:0000313" key="1">
    <source>
        <dbReference type="EMBL" id="KAH3830329.1"/>
    </source>
</evidence>
<reference evidence="1" key="2">
    <citation type="submission" date="2020-11" db="EMBL/GenBank/DDBJ databases">
        <authorList>
            <person name="McCartney M.A."/>
            <person name="Auch B."/>
            <person name="Kono T."/>
            <person name="Mallez S."/>
            <person name="Becker A."/>
            <person name="Gohl D.M."/>
            <person name="Silverstein K.A.T."/>
            <person name="Koren S."/>
            <person name="Bechman K.B."/>
            <person name="Herman A."/>
            <person name="Abrahante J.E."/>
            <person name="Garbe J."/>
        </authorList>
    </citation>
    <scope>NUCLEOTIDE SEQUENCE</scope>
    <source>
        <strain evidence="1">Duluth1</strain>
        <tissue evidence="1">Whole animal</tissue>
    </source>
</reference>
<name>A0A9D4K0X7_DREPO</name>